<dbReference type="Pfam" id="PF00675">
    <property type="entry name" value="Peptidase_M16"/>
    <property type="match status" value="1"/>
</dbReference>
<dbReference type="SUPFAM" id="SSF63411">
    <property type="entry name" value="LuxS/MPP-like metallohydrolase"/>
    <property type="match status" value="2"/>
</dbReference>
<comment type="caution">
    <text evidence="5">The sequence shown here is derived from an EMBL/GenBank/DDBJ whole genome shotgun (WGS) entry which is preliminary data.</text>
</comment>
<dbReference type="Gene3D" id="3.30.830.10">
    <property type="entry name" value="Metalloenzyme, LuxS/M16 peptidase-like"/>
    <property type="match status" value="2"/>
</dbReference>
<dbReference type="GO" id="GO:0004222">
    <property type="term" value="F:metalloendopeptidase activity"/>
    <property type="evidence" value="ECO:0007669"/>
    <property type="project" value="InterPro"/>
</dbReference>
<dbReference type="PROSITE" id="PS00143">
    <property type="entry name" value="INSULINASE"/>
    <property type="match status" value="1"/>
</dbReference>
<sequence length="419" mass="47615">MYEHYQLKNKANIYLIPLADTKSVTGLVMFPVGSRYEPKHLNGASHYIEHLMFKGTTKRKNTLTLTREIDRLGAQYNAFTGKETTGYYVKADASYSRVIVDILSDMLYNSLFDPTEMEREKGVVCEELRMYRDNPMMNIETIFESLMFKGSPLGWDIGGTPELVKSYKRDQVLKFRDEHYDPSNMTVVFAGAIVPELKAYIEQYFGAGQNKKKVSKIYKQGILGNNKKSERLAVDHKSADQVQMMLGFPGLEHTSTHSAALAVLNTILGGSMSSRLFIQVRERRGLAYVVRSGAESFRDIGYAFVRAGLEPKNVNKALACIFQEIKKITQKPVTARELVDAKTHIRGALTLSLEDSSNQADWYVRQALFYQKIKTPEERLREIEQITAADILALAKKVYRFDEVRLALIGDIKPETIKF</sequence>
<dbReference type="PANTHER" id="PTHR11851:SF49">
    <property type="entry name" value="MITOCHONDRIAL-PROCESSING PEPTIDASE SUBUNIT ALPHA"/>
    <property type="match status" value="1"/>
</dbReference>
<organism evidence="5 6">
    <name type="scientific">Candidatus Magasanikbacteria bacterium RIFCSPLOWO2_01_FULL_40_15</name>
    <dbReference type="NCBI Taxonomy" id="1798686"/>
    <lineage>
        <taxon>Bacteria</taxon>
        <taxon>Candidatus Magasanikiibacteriota</taxon>
    </lineage>
</organism>
<dbReference type="AlphaFoldDB" id="A0A1F6N346"/>
<dbReference type="GO" id="GO:0006508">
    <property type="term" value="P:proteolysis"/>
    <property type="evidence" value="ECO:0007669"/>
    <property type="project" value="InterPro"/>
</dbReference>
<reference evidence="5 6" key="1">
    <citation type="journal article" date="2016" name="Nat. Commun.">
        <title>Thousands of microbial genomes shed light on interconnected biogeochemical processes in an aquifer system.</title>
        <authorList>
            <person name="Anantharaman K."/>
            <person name="Brown C.T."/>
            <person name="Hug L.A."/>
            <person name="Sharon I."/>
            <person name="Castelle C.J."/>
            <person name="Probst A.J."/>
            <person name="Thomas B.C."/>
            <person name="Singh A."/>
            <person name="Wilkins M.J."/>
            <person name="Karaoz U."/>
            <person name="Brodie E.L."/>
            <person name="Williams K.H."/>
            <person name="Hubbard S.S."/>
            <person name="Banfield J.F."/>
        </authorList>
    </citation>
    <scope>NUCLEOTIDE SEQUENCE [LARGE SCALE GENOMIC DNA]</scope>
</reference>
<evidence type="ECO:0008006" key="7">
    <source>
        <dbReference type="Google" id="ProtNLM"/>
    </source>
</evidence>
<proteinExistence type="inferred from homology"/>
<dbReference type="Proteomes" id="UP000177040">
    <property type="component" value="Unassembled WGS sequence"/>
</dbReference>
<name>A0A1F6N346_9BACT</name>
<evidence type="ECO:0000256" key="1">
    <source>
        <dbReference type="ARBA" id="ARBA00007261"/>
    </source>
</evidence>
<feature type="domain" description="Peptidase M16 C-terminal" evidence="4">
    <location>
        <begin position="168"/>
        <end position="343"/>
    </location>
</feature>
<dbReference type="PANTHER" id="PTHR11851">
    <property type="entry name" value="METALLOPROTEASE"/>
    <property type="match status" value="1"/>
</dbReference>
<dbReference type="EMBL" id="MFQH01000017">
    <property type="protein sequence ID" value="OGH78168.1"/>
    <property type="molecule type" value="Genomic_DNA"/>
</dbReference>
<evidence type="ECO:0000313" key="6">
    <source>
        <dbReference type="Proteomes" id="UP000177040"/>
    </source>
</evidence>
<evidence type="ECO:0000313" key="5">
    <source>
        <dbReference type="EMBL" id="OGH78168.1"/>
    </source>
</evidence>
<dbReference type="InterPro" id="IPR050361">
    <property type="entry name" value="MPP/UQCRC_Complex"/>
</dbReference>
<dbReference type="Pfam" id="PF05193">
    <property type="entry name" value="Peptidase_M16_C"/>
    <property type="match status" value="1"/>
</dbReference>
<gene>
    <name evidence="5" type="ORF">A2983_03800</name>
</gene>
<dbReference type="InterPro" id="IPR007863">
    <property type="entry name" value="Peptidase_M16_C"/>
</dbReference>
<dbReference type="InterPro" id="IPR011249">
    <property type="entry name" value="Metalloenz_LuxS/M16"/>
</dbReference>
<dbReference type="InterPro" id="IPR011765">
    <property type="entry name" value="Pept_M16_N"/>
</dbReference>
<evidence type="ECO:0000256" key="2">
    <source>
        <dbReference type="RuleBase" id="RU004447"/>
    </source>
</evidence>
<dbReference type="InterPro" id="IPR001431">
    <property type="entry name" value="Pept_M16_Zn_BS"/>
</dbReference>
<comment type="similarity">
    <text evidence="1 2">Belongs to the peptidase M16 family.</text>
</comment>
<accession>A0A1F6N346</accession>
<dbReference type="GO" id="GO:0046872">
    <property type="term" value="F:metal ion binding"/>
    <property type="evidence" value="ECO:0007669"/>
    <property type="project" value="InterPro"/>
</dbReference>
<evidence type="ECO:0000259" key="4">
    <source>
        <dbReference type="Pfam" id="PF05193"/>
    </source>
</evidence>
<protein>
    <recommendedName>
        <fullName evidence="7">Peptidase M16</fullName>
    </recommendedName>
</protein>
<feature type="domain" description="Peptidase M16 N-terminal" evidence="3">
    <location>
        <begin position="21"/>
        <end position="154"/>
    </location>
</feature>
<evidence type="ECO:0000259" key="3">
    <source>
        <dbReference type="Pfam" id="PF00675"/>
    </source>
</evidence>